<dbReference type="InterPro" id="IPR048304">
    <property type="entry name" value="UbiD_Rift_dom"/>
</dbReference>
<comment type="cofactor">
    <cofactor evidence="1">
        <name>prenylated FMN</name>
        <dbReference type="ChEBI" id="CHEBI:87746"/>
    </cofactor>
    <text evidence="1">Binds 1 prenylated FMN per subunit.</text>
</comment>
<dbReference type="EC" id="4.1.1.93" evidence="1"/>
<dbReference type="Proteomes" id="UP000320095">
    <property type="component" value="Unassembled WGS sequence"/>
</dbReference>
<dbReference type="SUPFAM" id="SSF143968">
    <property type="entry name" value="UbiD C-terminal domain-like"/>
    <property type="match status" value="1"/>
</dbReference>
<keyword evidence="1" id="KW-0630">Potassium</keyword>
<feature type="binding site" evidence="1">
    <location>
        <position position="239"/>
    </location>
    <ligand>
        <name>K(+)</name>
        <dbReference type="ChEBI" id="CHEBI:29103"/>
    </ligand>
</feature>
<gene>
    <name evidence="5" type="ORF">EAH80_12120</name>
</gene>
<reference evidence="5 6" key="1">
    <citation type="journal article" date="2019" name="Environ. Microbiol.">
        <title>Species interactions and distinct microbial communities in high Arctic permafrost affected cryosols are associated with the CH4 and CO2 gas fluxes.</title>
        <authorList>
            <person name="Altshuler I."/>
            <person name="Hamel J."/>
            <person name="Turney S."/>
            <person name="Magnuson E."/>
            <person name="Levesque R."/>
            <person name="Greer C."/>
            <person name="Whyte L.G."/>
        </authorList>
    </citation>
    <scope>NUCLEOTIDE SEQUENCE [LARGE SCALE GENOMIC DNA]</scope>
    <source>
        <strain evidence="5 6">S5.20</strain>
    </source>
</reference>
<comment type="catalytic activity">
    <reaction evidence="1">
        <text>pyrrole-2-carboxylate + H(+) = 1H-pyrrole + CO2</text>
        <dbReference type="Rhea" id="RHEA:31375"/>
        <dbReference type="ChEBI" id="CHEBI:15378"/>
        <dbReference type="ChEBI" id="CHEBI:16526"/>
        <dbReference type="ChEBI" id="CHEBI:19203"/>
        <dbReference type="ChEBI" id="CHEBI:27660"/>
        <dbReference type="EC" id="4.1.1.93"/>
    </reaction>
</comment>
<feature type="binding site" evidence="1">
    <location>
        <position position="198"/>
    </location>
    <ligand>
        <name>Mn(2+)</name>
        <dbReference type="ChEBI" id="CHEBI:29035"/>
    </ligand>
</feature>
<feature type="binding site" evidence="1">
    <location>
        <position position="239"/>
    </location>
    <ligand>
        <name>prenylated FMN</name>
        <dbReference type="ChEBI" id="CHEBI:87746"/>
    </ligand>
</feature>
<feature type="active site" description="Proton donor" evidence="1">
    <location>
        <position position="288"/>
    </location>
</feature>
<name>A0A502E9C0_9MYCO</name>
<feature type="domain" description="3-octaprenyl-4-hydroxybenzoate carboxy-lyase-like N-terminal" evidence="3">
    <location>
        <begin position="23"/>
        <end position="109"/>
    </location>
</feature>
<evidence type="ECO:0000259" key="2">
    <source>
        <dbReference type="Pfam" id="PF01977"/>
    </source>
</evidence>
<organism evidence="5 6">
    <name type="scientific">Mycolicibacterium hodleri</name>
    <dbReference type="NCBI Taxonomy" id="49897"/>
    <lineage>
        <taxon>Bacteria</taxon>
        <taxon>Bacillati</taxon>
        <taxon>Actinomycetota</taxon>
        <taxon>Actinomycetes</taxon>
        <taxon>Mycobacteriales</taxon>
        <taxon>Mycobacteriaceae</taxon>
        <taxon>Mycolicibacterium</taxon>
    </lineage>
</organism>
<keyword evidence="1" id="KW-0464">Manganese</keyword>
<comment type="caution">
    <text evidence="1">Lacks conserved residue(s) required for the propagation of feature annotation.</text>
</comment>
<evidence type="ECO:0000259" key="4">
    <source>
        <dbReference type="Pfam" id="PF20696"/>
    </source>
</evidence>
<evidence type="ECO:0000313" key="5">
    <source>
        <dbReference type="EMBL" id="TPG34318.1"/>
    </source>
</evidence>
<dbReference type="InterPro" id="IPR002830">
    <property type="entry name" value="UbiD"/>
</dbReference>
<dbReference type="GO" id="GO:0046872">
    <property type="term" value="F:metal ion binding"/>
    <property type="evidence" value="ECO:0007669"/>
    <property type="project" value="UniProtKB-KW"/>
</dbReference>
<dbReference type="Pfam" id="PF20696">
    <property type="entry name" value="UbiD_C"/>
    <property type="match status" value="1"/>
</dbReference>
<feature type="binding site" evidence="1">
    <location>
        <position position="180"/>
    </location>
    <ligand>
        <name>prenylated FMN</name>
        <dbReference type="ChEBI" id="CHEBI:87746"/>
    </ligand>
</feature>
<dbReference type="InterPro" id="IPR049383">
    <property type="entry name" value="UbiD-like_N"/>
</dbReference>
<keyword evidence="1" id="KW-0210">Decarboxylase</keyword>
<feature type="binding site" evidence="1">
    <location>
        <position position="198"/>
    </location>
    <ligand>
        <name>prenylated FMN</name>
        <dbReference type="ChEBI" id="CHEBI:87746"/>
    </ligand>
</feature>
<dbReference type="Gene3D" id="3.40.1670.10">
    <property type="entry name" value="UbiD C-terminal domain-like"/>
    <property type="match status" value="1"/>
</dbReference>
<dbReference type="GO" id="GO:0046281">
    <property type="term" value="P:cinnamic acid catabolic process"/>
    <property type="evidence" value="ECO:0007669"/>
    <property type="project" value="TreeGrafter"/>
</dbReference>
<dbReference type="Pfam" id="PF01977">
    <property type="entry name" value="UbiD"/>
    <property type="match status" value="1"/>
</dbReference>
<feature type="domain" description="3-octaprenyl-4-hydroxybenzoate carboxy-lyase-like C-terminal" evidence="4">
    <location>
        <begin position="330"/>
        <end position="467"/>
    </location>
</feature>
<comment type="cofactor">
    <cofactor evidence="1">
        <name>Mn(2+)</name>
        <dbReference type="ChEBI" id="CHEBI:29035"/>
    </cofactor>
    <text evidence="1">Binds 1 Mn(2+) per subunit.</text>
</comment>
<dbReference type="EMBL" id="RCZG01000004">
    <property type="protein sequence ID" value="TPG34318.1"/>
    <property type="molecule type" value="Genomic_DNA"/>
</dbReference>
<comment type="catalytic activity">
    <reaction evidence="1">
        <text>pyrrole-2-carboxylate + H2O = 1H-pyrrole + hydrogencarbonate</text>
        <dbReference type="Rhea" id="RHEA:31379"/>
        <dbReference type="ChEBI" id="CHEBI:15377"/>
        <dbReference type="ChEBI" id="CHEBI:17544"/>
        <dbReference type="ChEBI" id="CHEBI:19203"/>
        <dbReference type="ChEBI" id="CHEBI:27660"/>
        <dbReference type="EC" id="4.1.1.93"/>
    </reaction>
</comment>
<feature type="binding site" evidence="1">
    <location>
        <position position="176"/>
    </location>
    <ligand>
        <name>K(+)</name>
        <dbReference type="ChEBI" id="CHEBI:29103"/>
    </ligand>
</feature>
<dbReference type="HAMAP" id="MF_01983">
    <property type="entry name" value="UbiD_FDC"/>
    <property type="match status" value="1"/>
</dbReference>
<protein>
    <recommendedName>
        <fullName evidence="1">Pyrrole-2-carboxylic acid decarboxylase</fullName>
        <shortName evidence="1">P2C decarboxylase</shortName>
        <ecNumber evidence="1">4.1.1.93</ecNumber>
    </recommendedName>
</protein>
<feature type="domain" description="3-octaprenyl-4-hydroxybenzoate carboxy-lyase-like Rift-related" evidence="2">
    <location>
        <begin position="125"/>
        <end position="325"/>
    </location>
</feature>
<keyword evidence="1" id="KW-0058">Aromatic hydrocarbons catabolism</keyword>
<comment type="caution">
    <text evidence="5">The sequence shown here is derived from an EMBL/GenBank/DDBJ whole genome shotgun (WGS) entry which is preliminary data.</text>
</comment>
<dbReference type="InterPro" id="IPR049381">
    <property type="entry name" value="UbiD-like_C"/>
</dbReference>
<comment type="subunit">
    <text evidence="1">Homodimer.</text>
</comment>
<dbReference type="Gene3D" id="1.20.5.4570">
    <property type="match status" value="1"/>
</dbReference>
<keyword evidence="1" id="KW-0285">Flavoprotein</keyword>
<dbReference type="NCBIfam" id="TIGR00148">
    <property type="entry name" value="UbiD family decarboxylase"/>
    <property type="match status" value="1"/>
</dbReference>
<dbReference type="GO" id="GO:0005737">
    <property type="term" value="C:cytoplasm"/>
    <property type="evidence" value="ECO:0007669"/>
    <property type="project" value="TreeGrafter"/>
</dbReference>
<evidence type="ECO:0000256" key="1">
    <source>
        <dbReference type="HAMAP-Rule" id="MF_01983"/>
    </source>
</evidence>
<dbReference type="PANTHER" id="PTHR30108:SF17">
    <property type="entry name" value="FERULIC ACID DECARBOXYLASE 1"/>
    <property type="match status" value="1"/>
</dbReference>
<feature type="binding site" evidence="1">
    <location>
        <position position="239"/>
    </location>
    <ligand>
        <name>Mn(2+)</name>
        <dbReference type="ChEBI" id="CHEBI:29035"/>
    </ligand>
</feature>
<keyword evidence="1" id="KW-0479">Metal-binding</keyword>
<keyword evidence="1" id="KW-0288">FMN</keyword>
<dbReference type="AlphaFoldDB" id="A0A502E9C0"/>
<dbReference type="GO" id="GO:0033494">
    <property type="term" value="P:ferulate metabolic process"/>
    <property type="evidence" value="ECO:0007669"/>
    <property type="project" value="TreeGrafter"/>
</dbReference>
<evidence type="ECO:0000259" key="3">
    <source>
        <dbReference type="Pfam" id="PF20695"/>
    </source>
</evidence>
<accession>A0A502E9C0</accession>
<keyword evidence="6" id="KW-1185">Reference proteome</keyword>
<dbReference type="Pfam" id="PF20695">
    <property type="entry name" value="UbiD_N"/>
    <property type="match status" value="1"/>
</dbReference>
<dbReference type="InterPro" id="IPR032903">
    <property type="entry name" value="FDC-like"/>
</dbReference>
<sequence length="556" mass="60862">MPRWYRCHERWDVTHFADLRSYLDYLESIREVQRITHPVALDLEIGAISRRAGETGAPAPLFENILERHGTRVLGAPGGVSAQPGQWLARVATAIGLAPTATGRDIVDAFANARAHPGIPPTVVSTGPCKQNIHLGAEVDLMSLPAPLLHDGDGGRYLNTFGIICCHTPDKSWTSWSIARIMVVDEHRMAGIVAPNQHVGMVRQTWTDIGQDMPFALALGGPPVLPYVGGMPLPDYHSEVDFAGALTGRPIEVTAAETVDVLVPATAEIVVEGHLSRTDTAPEGPMGEYAGYLWDGPPSPKPVYRVSAITHRDDPILPISVAGEPPEENHTAWGIPNAGEIVYQLRTAGFPVATAWSPFESANHWFVIAVERDWRTSTGLTGEQLCRRMAEILFTTKAGMGTPKYLVVNDDIDITNTREVLWAFATRNHPGSEGALIYDDENTNPLVAYLDDADKKMLRTTKVIYNCLDPEHLRGHLPKRSSFRHIYPQELQDHVLANWHAYGYDTSTGATGSPPPEDLDERCLTLRDPGSALDTTTMTISDMRTGIKSTTRGTTT</sequence>
<keyword evidence="1" id="KW-0456">Lyase</keyword>
<evidence type="ECO:0000313" key="6">
    <source>
        <dbReference type="Proteomes" id="UP000320095"/>
    </source>
</evidence>
<dbReference type="PANTHER" id="PTHR30108">
    <property type="entry name" value="3-OCTAPRENYL-4-HYDROXYBENZOATE CARBOXY-LYASE-RELATED"/>
    <property type="match status" value="1"/>
</dbReference>
<dbReference type="GO" id="GO:0034941">
    <property type="term" value="F:pyrrole-2-carboxylate decarboxylase activity"/>
    <property type="evidence" value="ECO:0007669"/>
    <property type="project" value="UniProtKB-EC"/>
</dbReference>
<comment type="cofactor">
    <cofactor evidence="1">
        <name>K(+)</name>
        <dbReference type="ChEBI" id="CHEBI:29103"/>
    </cofactor>
    <text evidence="1">Binds 1 K(+) per subunit.</text>
</comment>
<feature type="binding site" evidence="1">
    <location>
        <position position="231"/>
    </location>
    <ligand>
        <name>K(+)</name>
        <dbReference type="ChEBI" id="CHEBI:29103"/>
    </ligand>
</feature>
<comment type="function">
    <text evidence="1">Catalyzes the prenyl-FMN-dependent decarboxylation of pyrrole-2-carboxylate (P2C). Can also catalyze the carboxylation of pyrrole in the presence of elevated concentrations of CO(2) or bicarbonate.</text>
</comment>
<feature type="binding site" evidence="1">
    <location>
        <position position="197"/>
    </location>
    <ligand>
        <name>prenylated FMN</name>
        <dbReference type="ChEBI" id="CHEBI:87746"/>
    </ligand>
</feature>
<comment type="similarity">
    <text evidence="1">Belongs to the UbiD family. UbiD-like/FDC subfamily.</text>
</comment>
<dbReference type="SUPFAM" id="SSF50475">
    <property type="entry name" value="FMN-binding split barrel"/>
    <property type="match status" value="1"/>
</dbReference>
<proteinExistence type="inferred from homology"/>